<evidence type="ECO:0000313" key="2">
    <source>
        <dbReference type="EMBL" id="CBK23876.2"/>
    </source>
</evidence>
<organism evidence="2">
    <name type="scientific">Blastocystis hominis</name>
    <dbReference type="NCBI Taxonomy" id="12968"/>
    <lineage>
        <taxon>Eukaryota</taxon>
        <taxon>Sar</taxon>
        <taxon>Stramenopiles</taxon>
        <taxon>Bigyra</taxon>
        <taxon>Opalozoa</taxon>
        <taxon>Opalinata</taxon>
        <taxon>Blastocystidae</taxon>
        <taxon>Blastocystis</taxon>
    </lineage>
</organism>
<gene>
    <name evidence="2" type="ORF">GSBLH_T00003687001</name>
</gene>
<dbReference type="FunCoup" id="D8M737">
    <property type="interactions" value="457"/>
</dbReference>
<dbReference type="GeneID" id="24920764"/>
<keyword evidence="3" id="KW-1185">Reference proteome</keyword>
<proteinExistence type="inferred from homology"/>
<sequence length="95" mass="11382">MRFIIETFQNELKRLNPTMKQIKYGVNDIFNYIDTFSEFNMLCFDRSWGGYAPYGKQDIKNKLLQYLNSINYSSCVCNKQLAFVFILYHHITNFI</sequence>
<dbReference type="InParanoid" id="D8M737"/>
<dbReference type="OrthoDB" id="7887808at2759"/>
<evidence type="ECO:0000256" key="1">
    <source>
        <dbReference type="ARBA" id="ARBA00007491"/>
    </source>
</evidence>
<dbReference type="EMBL" id="FN668672">
    <property type="protein sequence ID" value="CBK23876.2"/>
    <property type="molecule type" value="Genomic_DNA"/>
</dbReference>
<dbReference type="InterPro" id="IPR000781">
    <property type="entry name" value="ERH"/>
</dbReference>
<dbReference type="Proteomes" id="UP000008312">
    <property type="component" value="Unassembled WGS sequence"/>
</dbReference>
<comment type="similarity">
    <text evidence="1">Belongs to the E(R) family.</text>
</comment>
<reference evidence="2" key="1">
    <citation type="submission" date="2010-02" db="EMBL/GenBank/DDBJ databases">
        <title>Sequencing and annotation of the Blastocystis hominis genome.</title>
        <authorList>
            <person name="Wincker P."/>
        </authorList>
    </citation>
    <scope>NUCLEOTIDE SEQUENCE</scope>
    <source>
        <strain evidence="2">Singapore isolate B</strain>
    </source>
</reference>
<evidence type="ECO:0000313" key="3">
    <source>
        <dbReference type="Proteomes" id="UP000008312"/>
    </source>
</evidence>
<dbReference type="PANTHER" id="PTHR12373">
    <property type="entry name" value="ENHANCER OF RUDIMENTARY ERH"/>
    <property type="match status" value="1"/>
</dbReference>
<protein>
    <submittedName>
        <fullName evidence="2">Uncharacterized protein</fullName>
    </submittedName>
</protein>
<dbReference type="AlphaFoldDB" id="D8M737"/>
<accession>D8M737</accession>
<dbReference type="RefSeq" id="XP_012897924.1">
    <property type="nucleotide sequence ID" value="XM_013042470.1"/>
</dbReference>
<name>D8M737_BLAHO</name>
<dbReference type="Gene3D" id="3.30.2260.10">
    <property type="entry name" value="Enhancer of rudimentary"/>
    <property type="match status" value="1"/>
</dbReference>
<dbReference type="SUPFAM" id="SSF143875">
    <property type="entry name" value="ERH-like"/>
    <property type="match status" value="1"/>
</dbReference>
<dbReference type="PANTHER" id="PTHR12373:SF0">
    <property type="entry name" value="ENHANCER OF RUDIMENTARY HOMOLOG"/>
    <property type="match status" value="1"/>
</dbReference>
<dbReference type="Pfam" id="PF01133">
    <property type="entry name" value="ER"/>
    <property type="match status" value="1"/>
</dbReference>
<dbReference type="InterPro" id="IPR035912">
    <property type="entry name" value="EHR_sf"/>
</dbReference>